<dbReference type="Pfam" id="PF03787">
    <property type="entry name" value="RAMPs"/>
    <property type="match status" value="1"/>
</dbReference>
<organism evidence="8 9">
    <name type="scientific">Methanobrevibacter ruminantium (strain ATCC 35063 / DSM 1093 / JCM 13430 / OCM 146 / M1)</name>
    <name type="common">Methanobacterium ruminantium</name>
    <dbReference type="NCBI Taxonomy" id="634498"/>
    <lineage>
        <taxon>Archaea</taxon>
        <taxon>Methanobacteriati</taxon>
        <taxon>Methanobacteriota</taxon>
        <taxon>Methanomada group</taxon>
        <taxon>Methanobacteria</taxon>
        <taxon>Methanobacteriales</taxon>
        <taxon>Methanobacteriaceae</taxon>
        <taxon>Methanobrevibacter</taxon>
    </lineage>
</organism>
<dbReference type="GO" id="GO:0003723">
    <property type="term" value="F:RNA binding"/>
    <property type="evidence" value="ECO:0007669"/>
    <property type="project" value="UniProtKB-KW"/>
</dbReference>
<dbReference type="AlphaFoldDB" id="D3E3B8"/>
<evidence type="ECO:0000256" key="5">
    <source>
        <dbReference type="ARBA" id="ARBA00023118"/>
    </source>
</evidence>
<evidence type="ECO:0000256" key="2">
    <source>
        <dbReference type="ARBA" id="ARBA00006680"/>
    </source>
</evidence>
<gene>
    <name evidence="8" type="ordered locus">mru_1179</name>
</gene>
<evidence type="ECO:0000313" key="9">
    <source>
        <dbReference type="Proteomes" id="UP000008680"/>
    </source>
</evidence>
<protein>
    <recommendedName>
        <fullName evidence="3">CRISPR system Cms protein Csm5</fullName>
    </recommendedName>
    <alternativeName>
        <fullName evidence="6">CRISPR type III A-associated protein Csm5</fullName>
    </alternativeName>
</protein>
<keyword evidence="5" id="KW-0051">Antiviral defense</keyword>
<reference evidence="8 9" key="1">
    <citation type="journal article" date="2010" name="PLoS ONE">
        <title>The genome sequence of the rumen methanogen Methanobrevibacter ruminantium reveals new possibilities for controlling ruminant methane emissions.</title>
        <authorList>
            <person name="Leahy S.C."/>
            <person name="Kelly W.J."/>
            <person name="Altermann E."/>
            <person name="Ronimus R.S."/>
            <person name="Yeoman C.J."/>
            <person name="Pacheco D.M."/>
            <person name="Li D."/>
            <person name="Kong Z."/>
            <person name="McTavish S."/>
            <person name="Sang C."/>
            <person name="Lambie S.C."/>
            <person name="Janssen P.H."/>
            <person name="Dey D."/>
            <person name="Attwood G.T."/>
        </authorList>
    </citation>
    <scope>NUCLEOTIDE SEQUENCE [LARGE SCALE GENOMIC DNA]</scope>
    <source>
        <strain evidence="9">ATCC 35063 / DSM 1093 / JCM 13430 / OCM 146 / M1</strain>
    </source>
</reference>
<sequence length="400" mass="46439">MMVRLQLETISPVYIGNTGNEYSRSEFAFAKFSGKKKLVRLNLDLVAKELYQRDEKLFKEFLKVLSDTKSFKNIKTKKDNSQFNKNERIAIKGMQKFLYDTIRPYDKDLFKKILSSCSSYKVSLQYAPESIKEKNGKKVSVTRKGESTADIGLIKENLKTNNEPYISGSSIKGAVRNALLYSRLNLSSKSNRDVAREINNKNNRDIKNIMTYVQFSDTFNTIEEPSLYGVESIGTKRNTFSFFETIDRGNVFEFEYRNTFNSKVHNPRMLNNFDLSVESIFKHIYEFSNDILDEEIRFIEDTVNFDYVYSDVDSGKLYKYFDDLKDKNTEESPLLRLGQGSGALGVSQLLEVKNSRSPTEFTTFRKFNRLGHKNHYDFPKTRKLIVNSFEPLGWVKLSKI</sequence>
<dbReference type="NCBIfam" id="TIGR01899">
    <property type="entry name" value="cas_TM1807_csm5"/>
    <property type="match status" value="1"/>
</dbReference>
<dbReference type="InterPro" id="IPR010173">
    <property type="entry name" value="CRISPR-assoc_Csm5"/>
</dbReference>
<dbReference type="RefSeq" id="WP_012955978.1">
    <property type="nucleotide sequence ID" value="NC_013790.1"/>
</dbReference>
<evidence type="ECO:0000313" key="8">
    <source>
        <dbReference type="EMBL" id="ADC47029.1"/>
    </source>
</evidence>
<dbReference type="eggNOG" id="arCOG03718">
    <property type="taxonomic scope" value="Archaea"/>
</dbReference>
<name>D3E3B8_METRM</name>
<keyword evidence="9" id="KW-1185">Reference proteome</keyword>
<comment type="function">
    <text evidence="1">This subunit might be involved in maturation of a crRNA intermediate to its mature form.</text>
</comment>
<dbReference type="EMBL" id="CP001719">
    <property type="protein sequence ID" value="ADC47029.1"/>
    <property type="molecule type" value="Genomic_DNA"/>
</dbReference>
<dbReference type="InterPro" id="IPR005537">
    <property type="entry name" value="RAMP_III_fam"/>
</dbReference>
<accession>D3E3B8</accession>
<dbReference type="KEGG" id="mru:mru_1179"/>
<feature type="domain" description="CRISPR type III-associated protein" evidence="7">
    <location>
        <begin position="7"/>
        <end position="303"/>
    </location>
</feature>
<dbReference type="STRING" id="634498.mru_1179"/>
<dbReference type="PANTHER" id="PTHR38007">
    <property type="entry name" value="CRISPR SYSTEM CMS PROTEIN CSM5"/>
    <property type="match status" value="1"/>
</dbReference>
<proteinExistence type="inferred from homology"/>
<keyword evidence="4" id="KW-0694">RNA-binding</keyword>
<evidence type="ECO:0000256" key="1">
    <source>
        <dbReference type="ARBA" id="ARBA00003088"/>
    </source>
</evidence>
<dbReference type="Proteomes" id="UP000008680">
    <property type="component" value="Chromosome"/>
</dbReference>
<dbReference type="HOGENOM" id="CLU_688142_0_0_2"/>
<comment type="similarity">
    <text evidence="2">Belongs to the CRISPR-associated Csm5 family.</text>
</comment>
<evidence type="ECO:0000256" key="4">
    <source>
        <dbReference type="ARBA" id="ARBA00022884"/>
    </source>
</evidence>
<dbReference type="PANTHER" id="PTHR38007:SF1">
    <property type="entry name" value="CRISPR SYSTEM CMS PROTEIN CSM5"/>
    <property type="match status" value="1"/>
</dbReference>
<dbReference type="OrthoDB" id="86248at2157"/>
<dbReference type="GO" id="GO:0051607">
    <property type="term" value="P:defense response to virus"/>
    <property type="evidence" value="ECO:0007669"/>
    <property type="project" value="UniProtKB-KW"/>
</dbReference>
<evidence type="ECO:0000256" key="6">
    <source>
        <dbReference type="ARBA" id="ARBA00031720"/>
    </source>
</evidence>
<evidence type="ECO:0000259" key="7">
    <source>
        <dbReference type="Pfam" id="PF03787"/>
    </source>
</evidence>
<dbReference type="GeneID" id="8770830"/>
<dbReference type="PATRIC" id="fig|634498.28.peg.1180"/>
<evidence type="ECO:0000256" key="3">
    <source>
        <dbReference type="ARBA" id="ARBA00016113"/>
    </source>
</evidence>